<dbReference type="InterPro" id="IPR045423">
    <property type="entry name" value="DUF6510"/>
</dbReference>
<dbReference type="Pfam" id="PF20120">
    <property type="entry name" value="DUF6510"/>
    <property type="match status" value="1"/>
</dbReference>
<dbReference type="EMBL" id="FZNP01000011">
    <property type="protein sequence ID" value="SNS12898.1"/>
    <property type="molecule type" value="Genomic_DNA"/>
</dbReference>
<name>A0A239BZQ4_9ACTN</name>
<reference evidence="2" key="1">
    <citation type="submission" date="2017-06" db="EMBL/GenBank/DDBJ databases">
        <authorList>
            <person name="Varghese N."/>
            <person name="Submissions S."/>
        </authorList>
    </citation>
    <scope>NUCLEOTIDE SEQUENCE [LARGE SCALE GENOMIC DNA]</scope>
    <source>
        <strain evidence="2">DSM 44485</strain>
    </source>
</reference>
<dbReference type="Proteomes" id="UP000198420">
    <property type="component" value="Unassembled WGS sequence"/>
</dbReference>
<evidence type="ECO:0008006" key="3">
    <source>
        <dbReference type="Google" id="ProtNLM"/>
    </source>
</evidence>
<gene>
    <name evidence="1" type="ORF">SAMN06265355_111177</name>
</gene>
<protein>
    <recommendedName>
        <fullName evidence="3">MJ0042 family finger-like domain-containing protein</fullName>
    </recommendedName>
</protein>
<proteinExistence type="predicted"/>
<organism evidence="1 2">
    <name type="scientific">Actinomadura mexicana</name>
    <dbReference type="NCBI Taxonomy" id="134959"/>
    <lineage>
        <taxon>Bacteria</taxon>
        <taxon>Bacillati</taxon>
        <taxon>Actinomycetota</taxon>
        <taxon>Actinomycetes</taxon>
        <taxon>Streptosporangiales</taxon>
        <taxon>Thermomonosporaceae</taxon>
        <taxon>Actinomadura</taxon>
    </lineage>
</organism>
<sequence length="107" mass="11368">MNAPRGEETPGRRPMDHVDGNALAGPLSELFAVDVTAATGRCVNCGLTGPIAELRVYDRAPGLVARCPGCGHVLLRYVRTPDSAWIDLTGTVSLRVRLPDADEEGRG</sequence>
<dbReference type="AlphaFoldDB" id="A0A239BZQ4"/>
<evidence type="ECO:0000313" key="1">
    <source>
        <dbReference type="EMBL" id="SNS12898.1"/>
    </source>
</evidence>
<accession>A0A239BZQ4</accession>
<keyword evidence="2" id="KW-1185">Reference proteome</keyword>
<evidence type="ECO:0000313" key="2">
    <source>
        <dbReference type="Proteomes" id="UP000198420"/>
    </source>
</evidence>